<keyword evidence="6 13" id="KW-1133">Transmembrane helix</keyword>
<keyword evidence="8 12" id="KW-0472">Membrane</keyword>
<dbReference type="EMBL" id="DYDO01000012">
    <property type="protein sequence ID" value="DBA14902.1"/>
    <property type="molecule type" value="Genomic_DNA"/>
</dbReference>
<dbReference type="InterPro" id="IPR007960">
    <property type="entry name" value="TAS2R"/>
</dbReference>
<keyword evidence="3 12" id="KW-0919">Taste</keyword>
<feature type="transmembrane region" description="Helical" evidence="13">
    <location>
        <begin position="172"/>
        <end position="205"/>
    </location>
</feature>
<evidence type="ECO:0000256" key="5">
    <source>
        <dbReference type="ARBA" id="ARBA00022692"/>
    </source>
</evidence>
<feature type="transmembrane region" description="Helical" evidence="13">
    <location>
        <begin position="87"/>
        <end position="108"/>
    </location>
</feature>
<feature type="transmembrane region" description="Helical" evidence="13">
    <location>
        <begin position="261"/>
        <end position="281"/>
    </location>
</feature>
<feature type="transmembrane region" description="Helical" evidence="13">
    <location>
        <begin position="129"/>
        <end position="147"/>
    </location>
</feature>
<evidence type="ECO:0000256" key="6">
    <source>
        <dbReference type="ARBA" id="ARBA00022989"/>
    </source>
</evidence>
<dbReference type="SUPFAM" id="SSF81321">
    <property type="entry name" value="Family A G protein-coupled receptor-like"/>
    <property type="match status" value="1"/>
</dbReference>
<reference evidence="14" key="1">
    <citation type="thesis" date="2020" institute="ProQuest LLC" country="789 East Eisenhower Parkway, Ann Arbor, MI, USA">
        <title>Comparative Genomics and Chromosome Evolution.</title>
        <authorList>
            <person name="Mudd A.B."/>
        </authorList>
    </citation>
    <scope>NUCLEOTIDE SEQUENCE</scope>
    <source>
        <strain evidence="14">1538</strain>
        <tissue evidence="14">Blood</tissue>
    </source>
</reference>
<dbReference type="Gene3D" id="1.20.1070.10">
    <property type="entry name" value="Rhodopsin 7-helix transmembrane proteins"/>
    <property type="match status" value="1"/>
</dbReference>
<keyword evidence="15" id="KW-1185">Reference proteome</keyword>
<dbReference type="AlphaFoldDB" id="A0AAV2ZTB2"/>
<feature type="transmembrane region" description="Helical" evidence="13">
    <location>
        <begin position="226"/>
        <end position="249"/>
    </location>
</feature>
<dbReference type="PANTHER" id="PTHR11394">
    <property type="entry name" value="TASTE RECEPTOR TYPE 2"/>
    <property type="match status" value="1"/>
</dbReference>
<evidence type="ECO:0000256" key="12">
    <source>
        <dbReference type="RuleBase" id="RU004424"/>
    </source>
</evidence>
<name>A0AAV2ZTB2_PYXAD</name>
<evidence type="ECO:0000256" key="11">
    <source>
        <dbReference type="RuleBase" id="RU004423"/>
    </source>
</evidence>
<comment type="caution">
    <text evidence="14">The sequence shown here is derived from an EMBL/GenBank/DDBJ whole genome shotgun (WGS) entry which is preliminary data.</text>
</comment>
<dbReference type="GO" id="GO:0016020">
    <property type="term" value="C:membrane"/>
    <property type="evidence" value="ECO:0007669"/>
    <property type="project" value="UniProtKB-SubCell"/>
</dbReference>
<feature type="transmembrane region" description="Helical" evidence="13">
    <location>
        <begin position="6"/>
        <end position="33"/>
    </location>
</feature>
<dbReference type="GO" id="GO:0004930">
    <property type="term" value="F:G protein-coupled receptor activity"/>
    <property type="evidence" value="ECO:0007669"/>
    <property type="project" value="UniProtKB-KW"/>
</dbReference>
<evidence type="ECO:0000256" key="13">
    <source>
        <dbReference type="SAM" id="Phobius"/>
    </source>
</evidence>
<keyword evidence="9 12" id="KW-0675">Receptor</keyword>
<accession>A0AAV2ZTB2</accession>
<evidence type="ECO:0000256" key="1">
    <source>
        <dbReference type="ARBA" id="ARBA00004141"/>
    </source>
</evidence>
<evidence type="ECO:0000256" key="9">
    <source>
        <dbReference type="ARBA" id="ARBA00023170"/>
    </source>
</evidence>
<evidence type="ECO:0000256" key="8">
    <source>
        <dbReference type="ARBA" id="ARBA00023136"/>
    </source>
</evidence>
<evidence type="ECO:0000313" key="14">
    <source>
        <dbReference type="EMBL" id="DBA14902.1"/>
    </source>
</evidence>
<evidence type="ECO:0000256" key="4">
    <source>
        <dbReference type="ARBA" id="ARBA00022606"/>
    </source>
</evidence>
<evidence type="ECO:0000256" key="3">
    <source>
        <dbReference type="ARBA" id="ARBA00022480"/>
    </source>
</evidence>
<dbReference type="GO" id="GO:0033038">
    <property type="term" value="F:bitter taste receptor activity"/>
    <property type="evidence" value="ECO:0007669"/>
    <property type="project" value="InterPro"/>
</dbReference>
<dbReference type="PANTHER" id="PTHR11394:SF47">
    <property type="entry name" value="TASTE RECEPTOR TYPE 2 MEMBER 40"/>
    <property type="match status" value="1"/>
</dbReference>
<dbReference type="Proteomes" id="UP001181693">
    <property type="component" value="Unassembled WGS sequence"/>
</dbReference>
<organism evidence="14 15">
    <name type="scientific">Pyxicephalus adspersus</name>
    <name type="common">African bullfrog</name>
    <dbReference type="NCBI Taxonomy" id="30357"/>
    <lineage>
        <taxon>Eukaryota</taxon>
        <taxon>Metazoa</taxon>
        <taxon>Chordata</taxon>
        <taxon>Craniata</taxon>
        <taxon>Vertebrata</taxon>
        <taxon>Euteleostomi</taxon>
        <taxon>Amphibia</taxon>
        <taxon>Batrachia</taxon>
        <taxon>Anura</taxon>
        <taxon>Neobatrachia</taxon>
        <taxon>Ranoidea</taxon>
        <taxon>Pyxicephalidae</taxon>
        <taxon>Pyxicephalinae</taxon>
        <taxon>Pyxicephalus</taxon>
    </lineage>
</organism>
<sequence>MGTSFTLAITAIQIVASFLGIVTNGFMLAVNLLDWKHCKGLNASDYFICAVGFSNLSSQIWSGLHWFCQPFWNLGFLCPIAYALKMISIQCSLVVSSMLCVFYCTRILNLNNALFRFYQRHYQESYRSVIIKSFTVCTMMGWPLLWVQEKPSNLPFSNCTSNFSMSKTHYDIYFGIYRLLVLSFGYTFPLVLTIGSASLILISLLQHTNRMRDAFNTKHEAFIDAHLRAGYTILSILLLFVMYFITAIINIIDILKEGDRGYFICQLVSVIYAPALSIVLIRGNTKLKNAADALKARVGWVLQPKGYVKEDAGDLEV</sequence>
<evidence type="ECO:0000313" key="15">
    <source>
        <dbReference type="Proteomes" id="UP001181693"/>
    </source>
</evidence>
<protein>
    <recommendedName>
        <fullName evidence="12">Taste receptor type 2</fullName>
    </recommendedName>
</protein>
<evidence type="ECO:0000256" key="2">
    <source>
        <dbReference type="ARBA" id="ARBA00007376"/>
    </source>
</evidence>
<keyword evidence="10 12" id="KW-0807">Transducer</keyword>
<dbReference type="Pfam" id="PF05296">
    <property type="entry name" value="TAS2R"/>
    <property type="match status" value="1"/>
</dbReference>
<keyword evidence="7 12" id="KW-0297">G-protein coupled receptor</keyword>
<comment type="similarity">
    <text evidence="2 11">Belongs to the G-protein coupled receptor T2R family.</text>
</comment>
<keyword evidence="4 12" id="KW-0716">Sensory transduction</keyword>
<keyword evidence="5 12" id="KW-0812">Transmembrane</keyword>
<comment type="subcellular location">
    <subcellularLocation>
        <location evidence="1 12">Membrane</location>
        <topology evidence="1 12">Multi-pass membrane protein</topology>
    </subcellularLocation>
</comment>
<evidence type="ECO:0000256" key="7">
    <source>
        <dbReference type="ARBA" id="ARBA00023040"/>
    </source>
</evidence>
<gene>
    <name evidence="14" type="ORF">GDO54_004179</name>
</gene>
<proteinExistence type="inferred from homology"/>
<evidence type="ECO:0000256" key="10">
    <source>
        <dbReference type="ARBA" id="ARBA00023224"/>
    </source>
</evidence>